<dbReference type="PANTHER" id="PTHR43540:SF1">
    <property type="entry name" value="ISOCHORISMATASE HYDROLASE"/>
    <property type="match status" value="1"/>
</dbReference>
<sequence>MTPIDPHATALVVVDVQQAFQVIERGGTPRNNPDAVERIAELLAAFRTAGAAIIHIRHRGTSPGSVFKGQACEPVAAAREIDGEPVLWKTVNSSFIGTDLEARLRRTGIRTVVVCGATTNHCVETTVRMAGNLGFDTRLVADATWTFDREGPDGLVHRAADIQRMSEANLSGEFAEIVATSEIQVALRSGATITS</sequence>
<reference evidence="3" key="1">
    <citation type="submission" date="2024-05" db="EMBL/GenBank/DDBJ databases">
        <authorList>
            <person name="Kim S."/>
            <person name="Heo J."/>
            <person name="Choi H."/>
            <person name="Choi Y."/>
            <person name="Kwon S.-W."/>
            <person name="Kim Y."/>
        </authorList>
    </citation>
    <scope>NUCLEOTIDE SEQUENCE</scope>
    <source>
        <strain evidence="3">KACC 23698</strain>
    </source>
</reference>
<dbReference type="SUPFAM" id="SSF52499">
    <property type="entry name" value="Isochorismatase-like hydrolases"/>
    <property type="match status" value="1"/>
</dbReference>
<name>A0AAU7JDN0_9HYPH</name>
<evidence type="ECO:0000313" key="3">
    <source>
        <dbReference type="EMBL" id="XBO38415.1"/>
    </source>
</evidence>
<dbReference type="AlphaFoldDB" id="A0AAU7JDN0"/>
<dbReference type="InterPro" id="IPR000868">
    <property type="entry name" value="Isochorismatase-like_dom"/>
</dbReference>
<feature type="domain" description="Isochorismatase-like" evidence="2">
    <location>
        <begin position="9"/>
        <end position="160"/>
    </location>
</feature>
<gene>
    <name evidence="3" type="ORF">ABEG18_22360</name>
</gene>
<accession>A0AAU7JDN0</accession>
<evidence type="ECO:0000259" key="2">
    <source>
        <dbReference type="Pfam" id="PF00857"/>
    </source>
</evidence>
<evidence type="ECO:0000256" key="1">
    <source>
        <dbReference type="ARBA" id="ARBA00022801"/>
    </source>
</evidence>
<dbReference type="GO" id="GO:0016787">
    <property type="term" value="F:hydrolase activity"/>
    <property type="evidence" value="ECO:0007669"/>
    <property type="project" value="UniProtKB-KW"/>
</dbReference>
<organism evidence="3">
    <name type="scientific">Alsobacter sp. KACC 23698</name>
    <dbReference type="NCBI Taxonomy" id="3149229"/>
    <lineage>
        <taxon>Bacteria</taxon>
        <taxon>Pseudomonadati</taxon>
        <taxon>Pseudomonadota</taxon>
        <taxon>Alphaproteobacteria</taxon>
        <taxon>Hyphomicrobiales</taxon>
        <taxon>Alsobacteraceae</taxon>
        <taxon>Alsobacter</taxon>
    </lineage>
</organism>
<dbReference type="InterPro" id="IPR050272">
    <property type="entry name" value="Isochorismatase-like_hydrls"/>
</dbReference>
<dbReference type="EMBL" id="CP157484">
    <property type="protein sequence ID" value="XBO38415.1"/>
    <property type="molecule type" value="Genomic_DNA"/>
</dbReference>
<dbReference type="PANTHER" id="PTHR43540">
    <property type="entry name" value="PEROXYUREIDOACRYLATE/UREIDOACRYLATE AMIDOHYDROLASE-RELATED"/>
    <property type="match status" value="1"/>
</dbReference>
<keyword evidence="1 3" id="KW-0378">Hydrolase</keyword>
<dbReference type="Pfam" id="PF00857">
    <property type="entry name" value="Isochorismatase"/>
    <property type="match status" value="1"/>
</dbReference>
<dbReference type="Gene3D" id="3.40.50.850">
    <property type="entry name" value="Isochorismatase-like"/>
    <property type="match status" value="1"/>
</dbReference>
<dbReference type="CDD" id="cd01014">
    <property type="entry name" value="nicotinamidase_related"/>
    <property type="match status" value="1"/>
</dbReference>
<dbReference type="EC" id="3.-.-.-" evidence="3"/>
<protein>
    <submittedName>
        <fullName evidence="3">Cysteine hydrolase family protein</fullName>
        <ecNumber evidence="3">3.-.-.-</ecNumber>
    </submittedName>
</protein>
<dbReference type="InterPro" id="IPR036380">
    <property type="entry name" value="Isochorismatase-like_sf"/>
</dbReference>
<dbReference type="RefSeq" id="WP_406855251.1">
    <property type="nucleotide sequence ID" value="NZ_CP157484.1"/>
</dbReference>
<proteinExistence type="predicted"/>